<gene>
    <name evidence="1" type="ORF">DCHRY22_LOCUS3065</name>
</gene>
<dbReference type="AlphaFoldDB" id="A0A8J2VX66"/>
<evidence type="ECO:0000313" key="2">
    <source>
        <dbReference type="Proteomes" id="UP000789524"/>
    </source>
</evidence>
<proteinExistence type="predicted"/>
<accession>A0A8J2VX66</accession>
<reference evidence="1" key="1">
    <citation type="submission" date="2021-09" db="EMBL/GenBank/DDBJ databases">
        <authorList>
            <person name="Martin H S."/>
        </authorList>
    </citation>
    <scope>NUCLEOTIDE SEQUENCE</scope>
</reference>
<evidence type="ECO:0000313" key="1">
    <source>
        <dbReference type="EMBL" id="CAG9561578.1"/>
    </source>
</evidence>
<sequence length="99" mass="10945">MYRVVYMFPPLPITVPMTARLKSFCTELKNNQVQGLCFLTKVPRNICTALVVSRVPWCGECSVPQAFLSLTRALSDAKRPPAEARPAPPPPCAPCCRLL</sequence>
<comment type="caution">
    <text evidence="1">The sequence shown here is derived from an EMBL/GenBank/DDBJ whole genome shotgun (WGS) entry which is preliminary data.</text>
</comment>
<name>A0A8J2VX66_9NEOP</name>
<dbReference type="EMBL" id="CAKASE010000047">
    <property type="protein sequence ID" value="CAG9561578.1"/>
    <property type="molecule type" value="Genomic_DNA"/>
</dbReference>
<dbReference type="Proteomes" id="UP000789524">
    <property type="component" value="Unassembled WGS sequence"/>
</dbReference>
<organism evidence="1 2">
    <name type="scientific">Danaus chrysippus</name>
    <name type="common">African queen</name>
    <dbReference type="NCBI Taxonomy" id="151541"/>
    <lineage>
        <taxon>Eukaryota</taxon>
        <taxon>Metazoa</taxon>
        <taxon>Ecdysozoa</taxon>
        <taxon>Arthropoda</taxon>
        <taxon>Hexapoda</taxon>
        <taxon>Insecta</taxon>
        <taxon>Pterygota</taxon>
        <taxon>Neoptera</taxon>
        <taxon>Endopterygota</taxon>
        <taxon>Lepidoptera</taxon>
        <taxon>Glossata</taxon>
        <taxon>Ditrysia</taxon>
        <taxon>Papilionoidea</taxon>
        <taxon>Nymphalidae</taxon>
        <taxon>Danainae</taxon>
        <taxon>Danaini</taxon>
        <taxon>Danaina</taxon>
        <taxon>Danaus</taxon>
        <taxon>Anosia</taxon>
    </lineage>
</organism>
<keyword evidence="2" id="KW-1185">Reference proteome</keyword>
<protein>
    <submittedName>
        <fullName evidence="1">(African queen) hypothetical protein</fullName>
    </submittedName>
</protein>